<dbReference type="Pfam" id="PF01943">
    <property type="entry name" value="Polysacc_synt"/>
    <property type="match status" value="1"/>
</dbReference>
<sequence>MTDRVAKNTLYLTAASVGQKLIAFVYFLFLARIMAPDATGQYFLAISITVIFSVVADFGITSVVIREVAKNKNRAGELVSYALGLKFPLIVLAILGAIVSGYILQYDPEIQFLIWLACAVLLLDAFQVFLYGVLRGFQALQYEAVGVFVSMGMTALIGGLVLWLYPSLPLLIMALMGGSFINVCVAGVQVAKRLGWRVFLPTWSKSQTLWFLKTAFPFALAAIFVKVYSYVDSIFISKMLDLTAVGLYAIAYKFTYAFQFLPLAFIAALYPGMSAVVGKDESALVRILMRSMWYMAILSAPIVFGIYAIAPDAVLLAGEDYLEAGVVLQMLIFVLIPIFLDFPIGALLNASGRQSTKTAIMGLTMVINIVFNAVLIPHIAILGAVYAALVSFIFMFLAGLYFVRSVLPSFSLRVLLKTILPIYMSGLLMLAVVIGLKPVVGWVVVIPIGGLVYLGALVLTKSLKMSDLTYVRNI</sequence>
<evidence type="ECO:0000313" key="7">
    <source>
        <dbReference type="Proteomes" id="UP000231436"/>
    </source>
</evidence>
<reference evidence="7" key="1">
    <citation type="submission" date="2017-09" db="EMBL/GenBank/DDBJ databases">
        <title>Depth-based differentiation of microbial function through sediment-hosted aquifers and enrichment of novel symbionts in the deep terrestrial subsurface.</title>
        <authorList>
            <person name="Probst A.J."/>
            <person name="Ladd B."/>
            <person name="Jarett J.K."/>
            <person name="Geller-Mcgrath D.E."/>
            <person name="Sieber C.M.K."/>
            <person name="Emerson J.B."/>
            <person name="Anantharaman K."/>
            <person name="Thomas B.C."/>
            <person name="Malmstrom R."/>
            <person name="Stieglmeier M."/>
            <person name="Klingl A."/>
            <person name="Woyke T."/>
            <person name="Ryan C.M."/>
            <person name="Banfield J.F."/>
        </authorList>
    </citation>
    <scope>NUCLEOTIDE SEQUENCE [LARGE SCALE GENOMIC DNA]</scope>
</reference>
<name>A0A2M8LG99_9BACT</name>
<evidence type="ECO:0000256" key="1">
    <source>
        <dbReference type="ARBA" id="ARBA00004141"/>
    </source>
</evidence>
<dbReference type="Proteomes" id="UP000231436">
    <property type="component" value="Unassembled WGS sequence"/>
</dbReference>
<feature type="transmembrane region" description="Helical" evidence="5">
    <location>
        <begin position="330"/>
        <end position="348"/>
    </location>
</feature>
<evidence type="ECO:0000313" key="6">
    <source>
        <dbReference type="EMBL" id="PJE76484.1"/>
    </source>
</evidence>
<accession>A0A2M8LG99</accession>
<dbReference type="EMBL" id="PFEU01000018">
    <property type="protein sequence ID" value="PJE76484.1"/>
    <property type="molecule type" value="Genomic_DNA"/>
</dbReference>
<evidence type="ECO:0000256" key="2">
    <source>
        <dbReference type="ARBA" id="ARBA00022692"/>
    </source>
</evidence>
<keyword evidence="3 5" id="KW-1133">Transmembrane helix</keyword>
<dbReference type="GO" id="GO:0016020">
    <property type="term" value="C:membrane"/>
    <property type="evidence" value="ECO:0007669"/>
    <property type="project" value="UniProtKB-SubCell"/>
</dbReference>
<dbReference type="InterPro" id="IPR052556">
    <property type="entry name" value="PolySynth_Transporter"/>
</dbReference>
<protein>
    <submittedName>
        <fullName evidence="6">Uncharacterized protein</fullName>
    </submittedName>
</protein>
<dbReference type="InterPro" id="IPR002797">
    <property type="entry name" value="Polysacc_synth"/>
</dbReference>
<dbReference type="PANTHER" id="PTHR43424:SF1">
    <property type="entry name" value="LOCUS PUTATIVE PROTEIN 1-RELATED"/>
    <property type="match status" value="1"/>
</dbReference>
<keyword evidence="2 5" id="KW-0812">Transmembrane</keyword>
<gene>
    <name evidence="6" type="ORF">COV05_03900</name>
</gene>
<evidence type="ECO:0000256" key="3">
    <source>
        <dbReference type="ARBA" id="ARBA00022989"/>
    </source>
</evidence>
<feature type="transmembrane region" description="Helical" evidence="5">
    <location>
        <begin position="360"/>
        <end position="379"/>
    </location>
</feature>
<feature type="transmembrane region" description="Helical" evidence="5">
    <location>
        <begin position="171"/>
        <end position="190"/>
    </location>
</feature>
<comment type="subcellular location">
    <subcellularLocation>
        <location evidence="1">Membrane</location>
        <topology evidence="1">Multi-pass membrane protein</topology>
    </subcellularLocation>
</comment>
<feature type="transmembrane region" description="Helical" evidence="5">
    <location>
        <begin position="385"/>
        <end position="403"/>
    </location>
</feature>
<evidence type="ECO:0000256" key="5">
    <source>
        <dbReference type="SAM" id="Phobius"/>
    </source>
</evidence>
<dbReference type="CDD" id="cd13128">
    <property type="entry name" value="MATE_Wzx_like"/>
    <property type="match status" value="1"/>
</dbReference>
<feature type="transmembrane region" description="Helical" evidence="5">
    <location>
        <begin position="250"/>
        <end position="270"/>
    </location>
</feature>
<keyword evidence="4 5" id="KW-0472">Membrane</keyword>
<organism evidence="6 7">
    <name type="scientific">Candidatus Uhrbacteria bacterium CG10_big_fil_rev_8_21_14_0_10_48_16</name>
    <dbReference type="NCBI Taxonomy" id="1975038"/>
    <lineage>
        <taxon>Bacteria</taxon>
        <taxon>Candidatus Uhriibacteriota</taxon>
    </lineage>
</organism>
<evidence type="ECO:0000256" key="4">
    <source>
        <dbReference type="ARBA" id="ARBA00023136"/>
    </source>
</evidence>
<feature type="transmembrane region" description="Helical" evidence="5">
    <location>
        <begin position="291"/>
        <end position="310"/>
    </location>
</feature>
<feature type="transmembrane region" description="Helical" evidence="5">
    <location>
        <begin position="9"/>
        <end position="30"/>
    </location>
</feature>
<feature type="transmembrane region" description="Helical" evidence="5">
    <location>
        <begin position="145"/>
        <end position="165"/>
    </location>
</feature>
<comment type="caution">
    <text evidence="6">The sequence shown here is derived from an EMBL/GenBank/DDBJ whole genome shotgun (WGS) entry which is preliminary data.</text>
</comment>
<feature type="transmembrane region" description="Helical" evidence="5">
    <location>
        <begin position="210"/>
        <end position="230"/>
    </location>
</feature>
<feature type="transmembrane region" description="Helical" evidence="5">
    <location>
        <begin position="110"/>
        <end position="133"/>
    </location>
</feature>
<dbReference type="PANTHER" id="PTHR43424">
    <property type="entry name" value="LOCUS PUTATIVE PROTEIN 1-RELATED"/>
    <property type="match status" value="1"/>
</dbReference>
<feature type="transmembrane region" description="Helical" evidence="5">
    <location>
        <begin position="415"/>
        <end position="434"/>
    </location>
</feature>
<dbReference type="AlphaFoldDB" id="A0A2M8LG99"/>
<feature type="transmembrane region" description="Helical" evidence="5">
    <location>
        <begin position="440"/>
        <end position="459"/>
    </location>
</feature>
<feature type="transmembrane region" description="Helical" evidence="5">
    <location>
        <begin position="42"/>
        <end position="66"/>
    </location>
</feature>
<proteinExistence type="predicted"/>
<feature type="transmembrane region" description="Helical" evidence="5">
    <location>
        <begin position="78"/>
        <end position="104"/>
    </location>
</feature>